<dbReference type="InterPro" id="IPR050979">
    <property type="entry name" value="LD-transpeptidase"/>
</dbReference>
<feature type="active site" description="Proton donor/acceptor" evidence="9">
    <location>
        <position position="112"/>
    </location>
</feature>
<organism evidence="12 14">
    <name type="scientific">Anaerobacillus isosaccharinicus</name>
    <dbReference type="NCBI Taxonomy" id="1532552"/>
    <lineage>
        <taxon>Bacteria</taxon>
        <taxon>Bacillati</taxon>
        <taxon>Bacillota</taxon>
        <taxon>Bacilli</taxon>
        <taxon>Bacillales</taxon>
        <taxon>Bacillaceae</taxon>
        <taxon>Anaerobacillus</taxon>
    </lineage>
</organism>
<dbReference type="KEGG" id="aia:AWH56_005535"/>
<keyword evidence="3" id="KW-0808">Transferase</keyword>
<evidence type="ECO:0000313" key="12">
    <source>
        <dbReference type="EMBL" id="OIJ05645.1"/>
    </source>
</evidence>
<reference evidence="12 14" key="1">
    <citation type="submission" date="2016-10" db="EMBL/GenBank/DDBJ databases">
        <title>Draft genome sequences of four alkaliphilic bacteria belonging to the Anaerobacillus genus.</title>
        <authorList>
            <person name="Bassil N.M."/>
            <person name="Lloyd J.R."/>
        </authorList>
    </citation>
    <scope>NUCLEOTIDE SEQUENCE [LARGE SCALE GENOMIC DNA]</scope>
    <source>
        <strain evidence="12 14">NB2006</strain>
    </source>
</reference>
<dbReference type="PROSITE" id="PS52029">
    <property type="entry name" value="LD_TPASE"/>
    <property type="match status" value="1"/>
</dbReference>
<dbReference type="GO" id="GO:0016740">
    <property type="term" value="F:transferase activity"/>
    <property type="evidence" value="ECO:0007669"/>
    <property type="project" value="UniProtKB-KW"/>
</dbReference>
<dbReference type="GO" id="GO:0018104">
    <property type="term" value="P:peptidoglycan-protein cross-linking"/>
    <property type="evidence" value="ECO:0007669"/>
    <property type="project" value="TreeGrafter"/>
</dbReference>
<evidence type="ECO:0000256" key="5">
    <source>
        <dbReference type="ARBA" id="ARBA00022960"/>
    </source>
</evidence>
<evidence type="ECO:0000259" key="11">
    <source>
        <dbReference type="PROSITE" id="PS52029"/>
    </source>
</evidence>
<dbReference type="GO" id="GO:0071555">
    <property type="term" value="P:cell wall organization"/>
    <property type="evidence" value="ECO:0007669"/>
    <property type="project" value="UniProtKB-UniRule"/>
</dbReference>
<reference evidence="13" key="4">
    <citation type="submission" date="2020-10" db="EMBL/GenBank/DDBJ databases">
        <authorList>
            <person name="Bassil N.M."/>
            <person name="Lloyd J.R."/>
        </authorList>
    </citation>
    <scope>NUCLEOTIDE SEQUENCE</scope>
    <source>
        <strain evidence="13">NB2006</strain>
    </source>
</reference>
<keyword evidence="10" id="KW-0732">Signal</keyword>
<feature type="signal peptide" evidence="10">
    <location>
        <begin position="1"/>
        <end position="23"/>
    </location>
</feature>
<dbReference type="InterPro" id="IPR005490">
    <property type="entry name" value="LD_TPept_cat_dom"/>
</dbReference>
<dbReference type="SUPFAM" id="SSF141523">
    <property type="entry name" value="L,D-transpeptidase catalytic domain-like"/>
    <property type="match status" value="1"/>
</dbReference>
<dbReference type="GO" id="GO:0071972">
    <property type="term" value="F:peptidoglycan L,D-transpeptidase activity"/>
    <property type="evidence" value="ECO:0007669"/>
    <property type="project" value="TreeGrafter"/>
</dbReference>
<name>A0A1S2L223_9BACI</name>
<accession>A0A1S2L223</accession>
<feature type="chain" id="PRO_5033281741" evidence="10">
    <location>
        <begin position="24"/>
        <end position="445"/>
    </location>
</feature>
<feature type="domain" description="L,D-TPase catalytic" evidence="11">
    <location>
        <begin position="28"/>
        <end position="152"/>
    </location>
</feature>
<evidence type="ECO:0000256" key="9">
    <source>
        <dbReference type="PROSITE-ProRule" id="PRU01373"/>
    </source>
</evidence>
<dbReference type="EMBL" id="LQXD01000189">
    <property type="protein sequence ID" value="OIJ05645.1"/>
    <property type="molecule type" value="Genomic_DNA"/>
</dbReference>
<dbReference type="GO" id="GO:0008360">
    <property type="term" value="P:regulation of cell shape"/>
    <property type="evidence" value="ECO:0007669"/>
    <property type="project" value="UniProtKB-UniRule"/>
</dbReference>
<dbReference type="EMBL" id="CP063356">
    <property type="protein sequence ID" value="QOY37104.1"/>
    <property type="molecule type" value="Genomic_DNA"/>
</dbReference>
<dbReference type="InterPro" id="IPR038063">
    <property type="entry name" value="Transpep_catalytic_dom"/>
</dbReference>
<dbReference type="RefSeq" id="WP_071319057.1">
    <property type="nucleotide sequence ID" value="NZ_CP063356.2"/>
</dbReference>
<evidence type="ECO:0000256" key="8">
    <source>
        <dbReference type="ARBA" id="ARBA00060592"/>
    </source>
</evidence>
<evidence type="ECO:0000256" key="10">
    <source>
        <dbReference type="SAM" id="SignalP"/>
    </source>
</evidence>
<evidence type="ECO:0000313" key="14">
    <source>
        <dbReference type="Proteomes" id="UP000180175"/>
    </source>
</evidence>
<dbReference type="PANTHER" id="PTHR30582:SF4">
    <property type="entry name" value="L,D-TRANSPEPTIDASE YQJB-RELATED"/>
    <property type="match status" value="1"/>
</dbReference>
<feature type="active site" description="Nucleophile" evidence="9">
    <location>
        <position position="128"/>
    </location>
</feature>
<keyword evidence="6 9" id="KW-0573">Peptidoglycan synthesis</keyword>
<evidence type="ECO:0000256" key="7">
    <source>
        <dbReference type="ARBA" id="ARBA00023316"/>
    </source>
</evidence>
<dbReference type="FunFam" id="2.40.440.10:FF:000003">
    <property type="entry name" value="L,D-transpeptidase YciB"/>
    <property type="match status" value="1"/>
</dbReference>
<dbReference type="AlphaFoldDB" id="A0A1S2L223"/>
<dbReference type="Gene3D" id="2.40.440.10">
    <property type="entry name" value="L,D-transpeptidase catalytic domain-like"/>
    <property type="match status" value="1"/>
</dbReference>
<dbReference type="GO" id="GO:0005576">
    <property type="term" value="C:extracellular region"/>
    <property type="evidence" value="ECO:0007669"/>
    <property type="project" value="TreeGrafter"/>
</dbReference>
<gene>
    <name evidence="13" type="ORF">AWH56_005535</name>
    <name evidence="12" type="ORF">AWH56_21915</name>
</gene>
<evidence type="ECO:0000256" key="4">
    <source>
        <dbReference type="ARBA" id="ARBA00022801"/>
    </source>
</evidence>
<keyword evidence="4" id="KW-0378">Hydrolase</keyword>
<dbReference type="PANTHER" id="PTHR30582">
    <property type="entry name" value="L,D-TRANSPEPTIDASE"/>
    <property type="match status" value="1"/>
</dbReference>
<keyword evidence="14" id="KW-1185">Reference proteome</keyword>
<dbReference type="OrthoDB" id="9787225at2"/>
<evidence type="ECO:0000313" key="13">
    <source>
        <dbReference type="EMBL" id="QOY37104.1"/>
    </source>
</evidence>
<evidence type="ECO:0000256" key="2">
    <source>
        <dbReference type="ARBA" id="ARBA00005992"/>
    </source>
</evidence>
<evidence type="ECO:0000256" key="1">
    <source>
        <dbReference type="ARBA" id="ARBA00004752"/>
    </source>
</evidence>
<dbReference type="CDD" id="cd16913">
    <property type="entry name" value="YkuD_like"/>
    <property type="match status" value="1"/>
</dbReference>
<reference evidence="13 14" key="3">
    <citation type="journal article" date="2019" name="Int. J. Syst. Evol. Microbiol.">
        <title>Anaerobacillus isosaccharinicus sp. nov., an alkaliphilic bacterium which degrades isosaccharinic acid.</title>
        <authorList>
            <person name="Bassil N.M."/>
            <person name="Lloyd J.R."/>
        </authorList>
    </citation>
    <scope>NUCLEOTIDE SEQUENCE [LARGE SCALE GENOMIC DNA]</scope>
    <source>
        <strain evidence="13 14">NB2006</strain>
    </source>
</reference>
<evidence type="ECO:0000256" key="3">
    <source>
        <dbReference type="ARBA" id="ARBA00022679"/>
    </source>
</evidence>
<evidence type="ECO:0000256" key="6">
    <source>
        <dbReference type="ARBA" id="ARBA00022984"/>
    </source>
</evidence>
<protein>
    <submittedName>
        <fullName evidence="13">L,D-transpeptidase</fullName>
    </submittedName>
</protein>
<comment type="similarity">
    <text evidence="2">Belongs to the YkuD family.</text>
</comment>
<dbReference type="Proteomes" id="UP000180175">
    <property type="component" value="Chromosome"/>
</dbReference>
<comment type="pathway">
    <text evidence="8">Glycan biosynthesis.</text>
</comment>
<comment type="pathway">
    <text evidence="1 9">Cell wall biogenesis; peptidoglycan biosynthesis.</text>
</comment>
<sequence length="445" mass="49843">MKRLLIIAIIFSSLFIFNGTSHASQNNQLIIINKSTNELAFFDHNQLVKTFPIATGRTDSLTPEGTFKIVNKIKNRPYYKDGIPGGDPQNPLGDRWLGLDARGTYGTTYAIHGNNNPNSIGKYVSAGCVRMHNEDVRWLFEQVILEAKVIITHSDQDFSTLALSYGYQSMHFFQADQDLTVYDNRKGFLEKVGTLYKGQVYPFVSTSGNWHKIQFGKIEAFVYAPATSVITDVKVANLNNKKLNSTRTITPMNDAVVYDNTSGSLVPFATLSKDISYPIVADYGPNWYEVVVAGRVGYIYKISTDRSKKYFKTNETVSVYDNSTGTLVKVGELVEGQVYQIYSDYGNWHQIEFGNGYGYVYKLATSVADSSNLKNINTNYTNSGKTFKTINDAMIYDNSSGSLVPFARITNGEIYPIVSDYAPNWYRVLVAGRVGYIHKKDVEQG</sequence>
<proteinExistence type="inferred from homology"/>
<keyword evidence="7 9" id="KW-0961">Cell wall biogenesis/degradation</keyword>
<keyword evidence="5 9" id="KW-0133">Cell shape</keyword>
<reference evidence="13 14" key="2">
    <citation type="journal article" date="2017" name="Genome Announc.">
        <title>Draft Genome Sequences of Four Alkaliphilic Bacteria Belonging to the Anaerobacillus Genus.</title>
        <authorList>
            <person name="Bassil N.M."/>
            <person name="Lloyd J.R."/>
        </authorList>
    </citation>
    <scope>NUCLEOTIDE SEQUENCE [LARGE SCALE GENOMIC DNA]</scope>
    <source>
        <strain evidence="13 14">NB2006</strain>
    </source>
</reference>
<dbReference type="UniPathway" id="UPA00219"/>
<dbReference type="Pfam" id="PF03734">
    <property type="entry name" value="YkuD"/>
    <property type="match status" value="1"/>
</dbReference>